<dbReference type="PANTHER" id="PTHR46579">
    <property type="entry name" value="F5/8 TYPE C DOMAIN-CONTAINING PROTEIN-RELATED"/>
    <property type="match status" value="1"/>
</dbReference>
<feature type="compositionally biased region" description="Polar residues" evidence="1">
    <location>
        <begin position="870"/>
        <end position="886"/>
    </location>
</feature>
<accession>A0A819Q3Y5</accession>
<feature type="region of interest" description="Disordered" evidence="1">
    <location>
        <begin position="865"/>
        <end position="886"/>
    </location>
</feature>
<evidence type="ECO:0000313" key="2">
    <source>
        <dbReference type="EMBL" id="CAF4025383.1"/>
    </source>
</evidence>
<dbReference type="EMBL" id="CAJOBD010005263">
    <property type="protein sequence ID" value="CAF4025383.1"/>
    <property type="molecule type" value="Genomic_DNA"/>
</dbReference>
<proteinExistence type="predicted"/>
<evidence type="ECO:0000256" key="1">
    <source>
        <dbReference type="SAM" id="MobiDB-lite"/>
    </source>
</evidence>
<dbReference type="AlphaFoldDB" id="A0A819Q3Y5"/>
<comment type="caution">
    <text evidence="2">The sequence shown here is derived from an EMBL/GenBank/DDBJ whole genome shotgun (WGS) entry which is preliminary data.</text>
</comment>
<feature type="compositionally biased region" description="Low complexity" evidence="1">
    <location>
        <begin position="31"/>
        <end position="40"/>
    </location>
</feature>
<feature type="region of interest" description="Disordered" evidence="1">
    <location>
        <begin position="30"/>
        <end position="59"/>
    </location>
</feature>
<evidence type="ECO:0000313" key="3">
    <source>
        <dbReference type="Proteomes" id="UP000663836"/>
    </source>
</evidence>
<reference evidence="2" key="1">
    <citation type="submission" date="2021-02" db="EMBL/GenBank/DDBJ databases">
        <authorList>
            <person name="Nowell W R."/>
        </authorList>
    </citation>
    <scope>NUCLEOTIDE SEQUENCE</scope>
</reference>
<gene>
    <name evidence="2" type="ORF">JBS370_LOCUS27658</name>
</gene>
<dbReference type="Proteomes" id="UP000663836">
    <property type="component" value="Unassembled WGS sequence"/>
</dbReference>
<protein>
    <submittedName>
        <fullName evidence="2">Uncharacterized protein</fullName>
    </submittedName>
</protein>
<organism evidence="2 3">
    <name type="scientific">Rotaria sordida</name>
    <dbReference type="NCBI Taxonomy" id="392033"/>
    <lineage>
        <taxon>Eukaryota</taxon>
        <taxon>Metazoa</taxon>
        <taxon>Spiralia</taxon>
        <taxon>Gnathifera</taxon>
        <taxon>Rotifera</taxon>
        <taxon>Eurotatoria</taxon>
        <taxon>Bdelloidea</taxon>
        <taxon>Philodinida</taxon>
        <taxon>Philodinidae</taxon>
        <taxon>Rotaria</taxon>
    </lineage>
</organism>
<sequence length="1205" mass="138541">MSNSPGIYSNRVLQQTLNREKRKINYQHVISSDSDSDSNSTIHQHHDNENDLTDNKGPIATHHLTDKFLEENYVPDNYDSIDSDTGNSIPYDSSPPLYEYATITTNEAVNCLMQFFIKSNFDKNKVIKMMRLIKSILPSPNKLPTTFRQILRTYGKIPSSIEKFYCNNCFTLTTRKNGQHYCNNTSCRFRSSQLSKKEVTEIVIVNVREKLQSIIKRNFSLFTGSEKLFPSFDIPSGERYGIITKETVHPITLVIHADGAPLIRSTKSALWPCFSAIVELPPPVREYQSNILTLGLWVSAIKPNVNLFLEGIIEQLSDLSNHGTSIFVHEHEFTINVKTQYFVSDLPAKSLFMKTINFNGRVLYNKQVIYPYASNNYRPRTHDEFIITANQVEQNLTVGGKRCTSIRGIKGLSSLLKIFHYPVDIIYDYMHLVCLNHVPTLMKRFTEIISKDAVAEIDSILKRIKIPHEVNVKFIFSIKSVKDWKAKHVRLFILNLGLPIMTQYLPISYASHFSIYCLFIKILHCPKSLEEIQLADKLIHYYCKTSSSIYDKKIELYSLHAHLHLPAQVRNHGGLAFTSSFCFESMINFIKKKAFGTKNLGSQMMYWCDIDSIIPTAEYKLQLPSLVNEIKFDSYLFITYHDLFTKQVANLQQDLNKIKLYLRFKDNFSTYHSFLYSKHFSCASYLVSYTGNNERIEYAKIIVFYLYENIRYSFIQQYQRAAIKLSDYLDIPDELKETVDLFYPICILSDDFVAIPMLSKTNAYQRPYRSQRSAQKEKNFCCIVFIDEPSKYSIVESKRLIGIDEHGYGTIKELGKSYDVHVEQTGTQEAMERYGHLLEKALQSRMHEDIPSDCEEWMLKNEKENRGKHSTTATISSSKSPLNQQLSSPLHNKISLRNVAFGEIPSSPGYVLHQAASSCTRKNDSLNHERGLNICAQDITTSDDDLSFLHDVSEEVSSEEELDVTVKSSWNPKTSATRGIKSKKGLVKQKETSTPKRLHLSTNYDDNLHDVHLNLQQIFDYVKQINSNVLKLQKHQQQTTINLDRLEKFLNTLCNNQKKIAKSLVKHKIPITLENDNRGVETDGEQSGNQDVTFVRDDGSVVELLSVPGNRQNSIKYALKLIDVLFTDIQDFQNINVKKADEDPRIKSIYTAVKRKFDYSADEMSFVWPPIHDSILSKRRNQQKKLKTSSDTSNVSSFLIYTLSL</sequence>
<name>A0A819Q3Y5_9BILA</name>
<dbReference type="PANTHER" id="PTHR46579:SF1">
    <property type="entry name" value="F5_8 TYPE C DOMAIN-CONTAINING PROTEIN"/>
    <property type="match status" value="1"/>
</dbReference>